<evidence type="ECO:0000313" key="2">
    <source>
        <dbReference type="EMBL" id="CAA9373185.1"/>
    </source>
</evidence>
<name>A0A6J4N3G4_9ACTN</name>
<keyword evidence="1" id="KW-1133">Transmembrane helix</keyword>
<protein>
    <submittedName>
        <fullName evidence="2">Uncharacterized protein</fullName>
    </submittedName>
</protein>
<evidence type="ECO:0000256" key="1">
    <source>
        <dbReference type="SAM" id="Phobius"/>
    </source>
</evidence>
<sequence length="155" mass="16451">MTVLTGPSVGTSVPAARAYAVLTWAYAAGFGVPAVPVSVYLLRRGSLPWFGDLFPMYGGPWSGRLTDDQFVGLLLSYLGLMALVAWAAGRVRHGSRRGAVVSAGLLPVEAVIWLGFDLPIPWVLGAARVALLVAAWRQLRGPQPTSPNSKEISHA</sequence>
<gene>
    <name evidence="2" type="ORF">AVDCRST_MAG75-266</name>
</gene>
<accession>A0A6J4N3G4</accession>
<keyword evidence="1" id="KW-0472">Membrane</keyword>
<reference evidence="2" key="1">
    <citation type="submission" date="2020-02" db="EMBL/GenBank/DDBJ databases">
        <authorList>
            <person name="Meier V. D."/>
        </authorList>
    </citation>
    <scope>NUCLEOTIDE SEQUENCE</scope>
    <source>
        <strain evidence="2">AVDCRST_MAG75</strain>
    </source>
</reference>
<dbReference type="AlphaFoldDB" id="A0A6J4N3G4"/>
<feature type="transmembrane region" description="Helical" evidence="1">
    <location>
        <begin position="70"/>
        <end position="87"/>
    </location>
</feature>
<organism evidence="2">
    <name type="scientific">uncultured Propionibacteriaceae bacterium</name>
    <dbReference type="NCBI Taxonomy" id="257457"/>
    <lineage>
        <taxon>Bacteria</taxon>
        <taxon>Bacillati</taxon>
        <taxon>Actinomycetota</taxon>
        <taxon>Actinomycetes</taxon>
        <taxon>Propionibacteriales</taxon>
        <taxon>Propionibacteriaceae</taxon>
        <taxon>environmental samples</taxon>
    </lineage>
</organism>
<feature type="transmembrane region" description="Helical" evidence="1">
    <location>
        <begin position="21"/>
        <end position="42"/>
    </location>
</feature>
<proteinExistence type="predicted"/>
<keyword evidence="1" id="KW-0812">Transmembrane</keyword>
<dbReference type="EMBL" id="CADCUO010000017">
    <property type="protein sequence ID" value="CAA9373185.1"/>
    <property type="molecule type" value="Genomic_DNA"/>
</dbReference>